<dbReference type="AlphaFoldDB" id="A0A842J3S7"/>
<reference evidence="2 3" key="1">
    <citation type="submission" date="2020-08" db="EMBL/GenBank/DDBJ databases">
        <title>Complete genome and description of Campylobacter massiliensis Marseille-Q3452 sp. nov.</title>
        <authorList>
            <person name="Antezack A."/>
        </authorList>
    </citation>
    <scope>NUCLEOTIDE SEQUENCE [LARGE SCALE GENOMIC DNA]</scope>
    <source>
        <strain evidence="2 3">Marseille-Q3452</strain>
    </source>
</reference>
<dbReference type="InterPro" id="IPR005619">
    <property type="entry name" value="Uncharacterised_YajG"/>
</dbReference>
<evidence type="ECO:0008006" key="4">
    <source>
        <dbReference type="Google" id="ProtNLM"/>
    </source>
</evidence>
<evidence type="ECO:0000313" key="2">
    <source>
        <dbReference type="EMBL" id="MBC2882251.1"/>
    </source>
</evidence>
<evidence type="ECO:0000256" key="1">
    <source>
        <dbReference type="SAM" id="SignalP"/>
    </source>
</evidence>
<organism evidence="2 3">
    <name type="scientific">Campylobacter massiliensis</name>
    <dbReference type="NCBI Taxonomy" id="2762557"/>
    <lineage>
        <taxon>Bacteria</taxon>
        <taxon>Pseudomonadati</taxon>
        <taxon>Campylobacterota</taxon>
        <taxon>Epsilonproteobacteria</taxon>
        <taxon>Campylobacterales</taxon>
        <taxon>Campylobacteraceae</taxon>
        <taxon>Campylobacter</taxon>
    </lineage>
</organism>
<sequence>MKKLAFYALAAALFAAVMSGCSQRSSVLNLTPYQSTSNQMGYQKNIRINSIEDARANKSIVATITGSNGNVKEYVTLQNSIEGWLQDGLSTELKRLGANLSDFGDIVVDVRIVELKANLSGYSTDNLKGSAKLAITVHRGDQTITKNVSQEQTKFAPIHTSGAFKSFFDELLQDIVKRAAIQILKS</sequence>
<dbReference type="RefSeq" id="WP_185897908.1">
    <property type="nucleotide sequence ID" value="NZ_JACLZK010000001.1"/>
</dbReference>
<dbReference type="Proteomes" id="UP000552683">
    <property type="component" value="Unassembled WGS sequence"/>
</dbReference>
<protein>
    <recommendedName>
        <fullName evidence="4">Lipoprotein</fullName>
    </recommendedName>
</protein>
<name>A0A842J3S7_9BACT</name>
<gene>
    <name evidence="2" type="ORF">H7R39_03045</name>
</gene>
<keyword evidence="3" id="KW-1185">Reference proteome</keyword>
<dbReference type="EMBL" id="JACLZK010000001">
    <property type="protein sequence ID" value="MBC2882251.1"/>
    <property type="molecule type" value="Genomic_DNA"/>
</dbReference>
<dbReference type="PROSITE" id="PS51257">
    <property type="entry name" value="PROKAR_LIPOPROTEIN"/>
    <property type="match status" value="1"/>
</dbReference>
<feature type="signal peptide" evidence="1">
    <location>
        <begin position="1"/>
        <end position="24"/>
    </location>
</feature>
<evidence type="ECO:0000313" key="3">
    <source>
        <dbReference type="Proteomes" id="UP000552683"/>
    </source>
</evidence>
<comment type="caution">
    <text evidence="2">The sequence shown here is derived from an EMBL/GenBank/DDBJ whole genome shotgun (WGS) entry which is preliminary data.</text>
</comment>
<dbReference type="Pfam" id="PF03923">
    <property type="entry name" value="Lipoprotein_16"/>
    <property type="match status" value="1"/>
</dbReference>
<proteinExistence type="predicted"/>
<accession>A0A842J3S7</accession>
<feature type="chain" id="PRO_5032383982" description="Lipoprotein" evidence="1">
    <location>
        <begin position="25"/>
        <end position="186"/>
    </location>
</feature>
<keyword evidence="1" id="KW-0732">Signal</keyword>